<sequence length="348" mass="37826">MSPIPTIVHLDEQHSISAFMAAGLTAAAVQHVLFLKNQIPFPVAQLGRLPFPPNSKSSKKRIDLLDAVDTLSCHLHSTFSALSSSLALNSLKYPHKYGHAQVHLLILLGPSLSKPRSRIFLTIDGLKIQAWGHGTEGEALTHYKDENQCGGRNIGNKSNTMHGLDQVRSPLSLILPPTTNAVHESDATSPEPTENRTSLDSTKSSLPSSPPSGESLAGFWGGQQALSVAERLLSRSLTMACAGDGITLNVEQEPTQTHVLLQAPRRFHHPSWIPRQNMSPALDSVLDRLQGHEEAAKKGRADIKTDEVVIRCNYAKVAVSTSDNPESVEADDLIWWSWDGKIVGFGDL</sequence>
<dbReference type="EMBL" id="MU117979">
    <property type="protein sequence ID" value="KAF9651038.1"/>
    <property type="molecule type" value="Genomic_DNA"/>
</dbReference>
<reference evidence="1" key="2">
    <citation type="journal article" date="2020" name="Nat. Commun.">
        <title>Large-scale genome sequencing of mycorrhizal fungi provides insights into the early evolution of symbiotic traits.</title>
        <authorList>
            <person name="Miyauchi S."/>
            <person name="Kiss E."/>
            <person name="Kuo A."/>
            <person name="Drula E."/>
            <person name="Kohler A."/>
            <person name="Sanchez-Garcia M."/>
            <person name="Morin E."/>
            <person name="Andreopoulos B."/>
            <person name="Barry K.W."/>
            <person name="Bonito G."/>
            <person name="Buee M."/>
            <person name="Carver A."/>
            <person name="Chen C."/>
            <person name="Cichocki N."/>
            <person name="Clum A."/>
            <person name="Culley D."/>
            <person name="Crous P.W."/>
            <person name="Fauchery L."/>
            <person name="Girlanda M."/>
            <person name="Hayes R.D."/>
            <person name="Keri Z."/>
            <person name="LaButti K."/>
            <person name="Lipzen A."/>
            <person name="Lombard V."/>
            <person name="Magnuson J."/>
            <person name="Maillard F."/>
            <person name="Murat C."/>
            <person name="Nolan M."/>
            <person name="Ohm R.A."/>
            <person name="Pangilinan J."/>
            <person name="Pereira M.F."/>
            <person name="Perotto S."/>
            <person name="Peter M."/>
            <person name="Pfister S."/>
            <person name="Riley R."/>
            <person name="Sitrit Y."/>
            <person name="Stielow J.B."/>
            <person name="Szollosi G."/>
            <person name="Zifcakova L."/>
            <person name="Stursova M."/>
            <person name="Spatafora J.W."/>
            <person name="Tedersoo L."/>
            <person name="Vaario L.M."/>
            <person name="Yamada A."/>
            <person name="Yan M."/>
            <person name="Wang P."/>
            <person name="Xu J."/>
            <person name="Bruns T."/>
            <person name="Baldrian P."/>
            <person name="Vilgalys R."/>
            <person name="Dunand C."/>
            <person name="Henrissat B."/>
            <person name="Grigoriev I.V."/>
            <person name="Hibbett D."/>
            <person name="Nagy L.G."/>
            <person name="Martin F.M."/>
        </authorList>
    </citation>
    <scope>NUCLEOTIDE SEQUENCE</scope>
    <source>
        <strain evidence="1">P2</strain>
    </source>
</reference>
<evidence type="ECO:0000313" key="1">
    <source>
        <dbReference type="EMBL" id="KAF9651038.1"/>
    </source>
</evidence>
<reference evidence="1" key="1">
    <citation type="submission" date="2019-10" db="EMBL/GenBank/DDBJ databases">
        <authorList>
            <consortium name="DOE Joint Genome Institute"/>
            <person name="Kuo A."/>
            <person name="Miyauchi S."/>
            <person name="Kiss E."/>
            <person name="Drula E."/>
            <person name="Kohler A."/>
            <person name="Sanchez-Garcia M."/>
            <person name="Andreopoulos B."/>
            <person name="Barry K.W."/>
            <person name="Bonito G."/>
            <person name="Buee M."/>
            <person name="Carver A."/>
            <person name="Chen C."/>
            <person name="Cichocki N."/>
            <person name="Clum A."/>
            <person name="Culley D."/>
            <person name="Crous P.W."/>
            <person name="Fauchery L."/>
            <person name="Girlanda M."/>
            <person name="Hayes R."/>
            <person name="Keri Z."/>
            <person name="Labutti K."/>
            <person name="Lipzen A."/>
            <person name="Lombard V."/>
            <person name="Magnuson J."/>
            <person name="Maillard F."/>
            <person name="Morin E."/>
            <person name="Murat C."/>
            <person name="Nolan M."/>
            <person name="Ohm R."/>
            <person name="Pangilinan J."/>
            <person name="Pereira M."/>
            <person name="Perotto S."/>
            <person name="Peter M."/>
            <person name="Riley R."/>
            <person name="Sitrit Y."/>
            <person name="Stielow B."/>
            <person name="Szollosi G."/>
            <person name="Zifcakova L."/>
            <person name="Stursova M."/>
            <person name="Spatafora J.W."/>
            <person name="Tedersoo L."/>
            <person name="Vaario L.-M."/>
            <person name="Yamada A."/>
            <person name="Yan M."/>
            <person name="Wang P."/>
            <person name="Xu J."/>
            <person name="Bruns T."/>
            <person name="Baldrian P."/>
            <person name="Vilgalys R."/>
            <person name="Henrissat B."/>
            <person name="Grigoriev I.V."/>
            <person name="Hibbett D."/>
            <person name="Nagy L.G."/>
            <person name="Martin F.M."/>
        </authorList>
    </citation>
    <scope>NUCLEOTIDE SEQUENCE</scope>
    <source>
        <strain evidence="1">P2</strain>
    </source>
</reference>
<organism evidence="1 2">
    <name type="scientific">Thelephora ganbajun</name>
    <name type="common">Ganba fungus</name>
    <dbReference type="NCBI Taxonomy" id="370292"/>
    <lineage>
        <taxon>Eukaryota</taxon>
        <taxon>Fungi</taxon>
        <taxon>Dikarya</taxon>
        <taxon>Basidiomycota</taxon>
        <taxon>Agaricomycotina</taxon>
        <taxon>Agaricomycetes</taxon>
        <taxon>Thelephorales</taxon>
        <taxon>Thelephoraceae</taxon>
        <taxon>Thelephora</taxon>
    </lineage>
</organism>
<name>A0ACB6ZNY8_THEGA</name>
<gene>
    <name evidence="1" type="ORF">BDM02DRAFT_3111357</name>
</gene>
<accession>A0ACB6ZNY8</accession>
<protein>
    <submittedName>
        <fullName evidence="1">Uncharacterized protein</fullName>
    </submittedName>
</protein>
<proteinExistence type="predicted"/>
<keyword evidence="2" id="KW-1185">Reference proteome</keyword>
<dbReference type="Proteomes" id="UP000886501">
    <property type="component" value="Unassembled WGS sequence"/>
</dbReference>
<comment type="caution">
    <text evidence="1">The sequence shown here is derived from an EMBL/GenBank/DDBJ whole genome shotgun (WGS) entry which is preliminary data.</text>
</comment>
<evidence type="ECO:0000313" key="2">
    <source>
        <dbReference type="Proteomes" id="UP000886501"/>
    </source>
</evidence>